<evidence type="ECO:0000313" key="1">
    <source>
        <dbReference type="EMBL" id="PRP85363.1"/>
    </source>
</evidence>
<organism evidence="1 2">
    <name type="scientific">Planoprotostelium fungivorum</name>
    <dbReference type="NCBI Taxonomy" id="1890364"/>
    <lineage>
        <taxon>Eukaryota</taxon>
        <taxon>Amoebozoa</taxon>
        <taxon>Evosea</taxon>
        <taxon>Variosea</taxon>
        <taxon>Cavosteliida</taxon>
        <taxon>Cavosteliaceae</taxon>
        <taxon>Planoprotostelium</taxon>
    </lineage>
</organism>
<name>A0A2P6NN12_9EUKA</name>
<dbReference type="InParanoid" id="A0A2P6NN12"/>
<sequence>MFHEVNHEIHVYCTIPYSKIESLGSPLKSERFQEIVWEGHSGFIHFAQSFVKIAMDEALTKSMQRPGRPPVLHSFAHRYLKDIIRQTTSEVVDVHLCKGYWTTGCTLIAKDLGA</sequence>
<gene>
    <name evidence="1" type="ORF">PROFUN_07071</name>
</gene>
<keyword evidence="2" id="KW-1185">Reference proteome</keyword>
<dbReference type="EMBL" id="MDYQ01000046">
    <property type="protein sequence ID" value="PRP85363.1"/>
    <property type="molecule type" value="Genomic_DNA"/>
</dbReference>
<dbReference type="AlphaFoldDB" id="A0A2P6NN12"/>
<reference evidence="1 2" key="1">
    <citation type="journal article" date="2018" name="Genome Biol. Evol.">
        <title>Multiple Roots of Fruiting Body Formation in Amoebozoa.</title>
        <authorList>
            <person name="Hillmann F."/>
            <person name="Forbes G."/>
            <person name="Novohradska S."/>
            <person name="Ferling I."/>
            <person name="Riege K."/>
            <person name="Groth M."/>
            <person name="Westermann M."/>
            <person name="Marz M."/>
            <person name="Spaller T."/>
            <person name="Winckler T."/>
            <person name="Schaap P."/>
            <person name="Glockner G."/>
        </authorList>
    </citation>
    <scope>NUCLEOTIDE SEQUENCE [LARGE SCALE GENOMIC DNA]</scope>
    <source>
        <strain evidence="1 2">Jena</strain>
    </source>
</reference>
<comment type="caution">
    <text evidence="1">The sequence shown here is derived from an EMBL/GenBank/DDBJ whole genome shotgun (WGS) entry which is preliminary data.</text>
</comment>
<evidence type="ECO:0000313" key="2">
    <source>
        <dbReference type="Proteomes" id="UP000241769"/>
    </source>
</evidence>
<dbReference type="Proteomes" id="UP000241769">
    <property type="component" value="Unassembled WGS sequence"/>
</dbReference>
<accession>A0A2P6NN12</accession>
<protein>
    <submittedName>
        <fullName evidence="1">Uncharacterized protein</fullName>
    </submittedName>
</protein>
<proteinExistence type="predicted"/>